<protein>
    <submittedName>
        <fullName evidence="1">Uncharacterized protein</fullName>
    </submittedName>
</protein>
<accession>A0A8S9V5L6</accession>
<evidence type="ECO:0000313" key="1">
    <source>
        <dbReference type="EMBL" id="KAF4145808.1"/>
    </source>
</evidence>
<name>A0A8S9V5L6_PHYIN</name>
<sequence length="217" mass="24391">MKFVALNQMKDVSVQQCYATATRAQNTAFFSVKRKSFGSVRPVKYKDAVDFVESTVATRWDDVNPVSRKELYRILVRHFDPTSVFSFAAQVMRGKNFPNSMHKFVERTLDRIGFTERKASISQKVPANWKNLAIAGAKRCPQQFIEEGVEAILAADEAFILFHETDTSLITPVGVKRVGTAPKKDVNDGCTLMVTMDMAASRLTQPLSHFEGRLVVH</sequence>
<organism evidence="1 2">
    <name type="scientific">Phytophthora infestans</name>
    <name type="common">Potato late blight agent</name>
    <name type="synonym">Botrytis infestans</name>
    <dbReference type="NCBI Taxonomy" id="4787"/>
    <lineage>
        <taxon>Eukaryota</taxon>
        <taxon>Sar</taxon>
        <taxon>Stramenopiles</taxon>
        <taxon>Oomycota</taxon>
        <taxon>Peronosporomycetes</taxon>
        <taxon>Peronosporales</taxon>
        <taxon>Peronosporaceae</taxon>
        <taxon>Phytophthora</taxon>
    </lineage>
</organism>
<dbReference type="Proteomes" id="UP000704712">
    <property type="component" value="Unassembled WGS sequence"/>
</dbReference>
<gene>
    <name evidence="1" type="ORF">GN958_ATG04992</name>
</gene>
<comment type="caution">
    <text evidence="1">The sequence shown here is derived from an EMBL/GenBank/DDBJ whole genome shotgun (WGS) entry which is preliminary data.</text>
</comment>
<evidence type="ECO:0000313" key="2">
    <source>
        <dbReference type="Proteomes" id="UP000704712"/>
    </source>
</evidence>
<dbReference type="EMBL" id="JAACNO010000688">
    <property type="protein sequence ID" value="KAF4145808.1"/>
    <property type="molecule type" value="Genomic_DNA"/>
</dbReference>
<reference evidence="1" key="1">
    <citation type="submission" date="2020-03" db="EMBL/GenBank/DDBJ databases">
        <title>Hybrid Assembly of Korean Phytophthora infestans isolates.</title>
        <authorList>
            <person name="Prokchorchik M."/>
            <person name="Lee Y."/>
            <person name="Seo J."/>
            <person name="Cho J.-H."/>
            <person name="Park Y.-E."/>
            <person name="Jang D.-C."/>
            <person name="Im J.-S."/>
            <person name="Choi J.-G."/>
            <person name="Park H.-J."/>
            <person name="Lee G.-B."/>
            <person name="Lee Y.-G."/>
            <person name="Hong S.-Y."/>
            <person name="Cho K."/>
            <person name="Sohn K.H."/>
        </authorList>
    </citation>
    <scope>NUCLEOTIDE SEQUENCE</scope>
    <source>
        <strain evidence="1">KR_2_A2</strain>
    </source>
</reference>
<dbReference type="AlphaFoldDB" id="A0A8S9V5L6"/>
<proteinExistence type="predicted"/>